<evidence type="ECO:0000313" key="5">
    <source>
        <dbReference type="Proteomes" id="UP000029278"/>
    </source>
</evidence>
<dbReference type="InterPro" id="IPR029039">
    <property type="entry name" value="Flavoprotein-like_sf"/>
</dbReference>
<dbReference type="Proteomes" id="UP000442469">
    <property type="component" value="Unassembled WGS sequence"/>
</dbReference>
<dbReference type="Proteomes" id="UP000029278">
    <property type="component" value="Unassembled WGS sequence"/>
</dbReference>
<proteinExistence type="predicted"/>
<dbReference type="PANTHER" id="PTHR47307">
    <property type="entry name" value="GLUTATHIONE-REGULATED POTASSIUM-EFFLUX SYSTEM ANCILLARY PROTEIN KEFG"/>
    <property type="match status" value="1"/>
</dbReference>
<dbReference type="InterPro" id="IPR003680">
    <property type="entry name" value="Flavodoxin_fold"/>
</dbReference>
<evidence type="ECO:0000259" key="2">
    <source>
        <dbReference type="Pfam" id="PF02525"/>
    </source>
</evidence>
<evidence type="ECO:0000256" key="1">
    <source>
        <dbReference type="ARBA" id="ARBA00023002"/>
    </source>
</evidence>
<dbReference type="PATRIC" id="fig|44252.3.peg.3367"/>
<evidence type="ECO:0000313" key="4">
    <source>
        <dbReference type="EMBL" id="MUG25395.1"/>
    </source>
</evidence>
<dbReference type="PANTHER" id="PTHR47307:SF1">
    <property type="entry name" value="GLUTATHIONE-REGULATED POTASSIUM-EFFLUX SYSTEM ANCILLARY PROTEIN KEFG"/>
    <property type="match status" value="1"/>
</dbReference>
<keyword evidence="1" id="KW-0560">Oxidoreductase</keyword>
<protein>
    <submittedName>
        <fullName evidence="4">Flavodoxin family protein</fullName>
    </submittedName>
    <submittedName>
        <fullName evidence="3">General stress protein 14</fullName>
    </submittedName>
</protein>
<dbReference type="HOGENOM" id="CLU_058643_0_2_9"/>
<dbReference type="GeneID" id="77007655"/>
<organism evidence="3 5">
    <name type="scientific">Paenibacillus macerans</name>
    <name type="common">Bacillus macerans</name>
    <dbReference type="NCBI Taxonomy" id="44252"/>
    <lineage>
        <taxon>Bacteria</taxon>
        <taxon>Bacillati</taxon>
        <taxon>Bacillota</taxon>
        <taxon>Bacilli</taxon>
        <taxon>Bacillales</taxon>
        <taxon>Paenibacillaceae</taxon>
        <taxon>Paenibacillus</taxon>
    </lineage>
</organism>
<name>A0A090ZDK4_PAEMA</name>
<dbReference type="STRING" id="44252.DJ90_1763"/>
<dbReference type="SUPFAM" id="SSF52218">
    <property type="entry name" value="Flavoproteins"/>
    <property type="match status" value="1"/>
</dbReference>
<accession>A0A090ZDK4</accession>
<dbReference type="GO" id="GO:0010181">
    <property type="term" value="F:FMN binding"/>
    <property type="evidence" value="ECO:0007669"/>
    <property type="project" value="TreeGrafter"/>
</dbReference>
<reference evidence="3 5" key="1">
    <citation type="submission" date="2014-04" db="EMBL/GenBank/DDBJ databases">
        <authorList>
            <person name="Bishop-Lilly K.A."/>
            <person name="Broomall S.M."/>
            <person name="Chain P.S."/>
            <person name="Chertkov O."/>
            <person name="Coyne S.R."/>
            <person name="Daligault H.E."/>
            <person name="Davenport K.W."/>
            <person name="Erkkila T."/>
            <person name="Frey K.G."/>
            <person name="Gibbons H.S."/>
            <person name="Gu W."/>
            <person name="Jaissle J."/>
            <person name="Johnson S.L."/>
            <person name="Koroleva G.I."/>
            <person name="Ladner J.T."/>
            <person name="Lo C.-C."/>
            <person name="Minogue T.D."/>
            <person name="Munk C."/>
            <person name="Palacios G.F."/>
            <person name="Redden C.L."/>
            <person name="Rosenzweig C.N."/>
            <person name="Scholz M.B."/>
            <person name="Teshima H."/>
            <person name="Xu Y."/>
        </authorList>
    </citation>
    <scope>NUCLEOTIDE SEQUENCE [LARGE SCALE GENOMIC DNA]</scope>
    <source>
        <strain evidence="3 5">8244</strain>
    </source>
</reference>
<gene>
    <name evidence="3" type="ORF">DJ90_1763</name>
    <name evidence="4" type="ORF">GNQ08_23800</name>
</gene>
<evidence type="ECO:0000313" key="3">
    <source>
        <dbReference type="EMBL" id="KFN08300.1"/>
    </source>
</evidence>
<dbReference type="RefSeq" id="WP_036623602.1">
    <property type="nucleotide sequence ID" value="NZ_BGML01000017.1"/>
</dbReference>
<dbReference type="InterPro" id="IPR046980">
    <property type="entry name" value="KefG/KefF"/>
</dbReference>
<evidence type="ECO:0000313" key="6">
    <source>
        <dbReference type="Proteomes" id="UP000442469"/>
    </source>
</evidence>
<sequence length="187" mass="21704">MKTLVVVTHPNIESSVINKRWVEELRKYPEKYTVHELYKVYPNGNIDPKKEQQLIESHSNLVLQFPIYWFNCPPLLKQWLDDVFAYGWAYGSKGGDKLKNRKIALAVSAGIRKEDYSKDGRYRYTLEQLLAPFETTFLYCDADYRSFFAFYGQENAPGGNEPGAEHATLVDELENSARDYLNFIDSL</sequence>
<comment type="caution">
    <text evidence="3">The sequence shown here is derived from an EMBL/GenBank/DDBJ whole genome shotgun (WGS) entry which is preliminary data.</text>
</comment>
<feature type="domain" description="Flavodoxin-like fold" evidence="2">
    <location>
        <begin position="1"/>
        <end position="156"/>
    </location>
</feature>
<dbReference type="GO" id="GO:0003955">
    <property type="term" value="F:NAD(P)H dehydrogenase (quinone) activity"/>
    <property type="evidence" value="ECO:0007669"/>
    <property type="project" value="TreeGrafter"/>
</dbReference>
<dbReference type="Gene3D" id="3.40.50.360">
    <property type="match status" value="1"/>
</dbReference>
<dbReference type="EMBL" id="JMQA01000029">
    <property type="protein sequence ID" value="KFN08300.1"/>
    <property type="molecule type" value="Genomic_DNA"/>
</dbReference>
<keyword evidence="5" id="KW-1185">Reference proteome</keyword>
<dbReference type="AlphaFoldDB" id="A0A090ZDK4"/>
<dbReference type="Pfam" id="PF02525">
    <property type="entry name" value="Flavodoxin_2"/>
    <property type="match status" value="1"/>
</dbReference>
<dbReference type="GO" id="GO:0009055">
    <property type="term" value="F:electron transfer activity"/>
    <property type="evidence" value="ECO:0007669"/>
    <property type="project" value="TreeGrafter"/>
</dbReference>
<reference evidence="4 6" key="2">
    <citation type="submission" date="2019-11" db="EMBL/GenBank/DDBJ databases">
        <title>Draft genome sequences of five Paenibacillus species of dairy origin.</title>
        <authorList>
            <person name="Olajide A.M."/>
            <person name="Chen S."/>
            <person name="Lapointe G."/>
        </authorList>
    </citation>
    <scope>NUCLEOTIDE SEQUENCE [LARGE SCALE GENOMIC DNA]</scope>
    <source>
        <strain evidence="4 6">3CT49</strain>
    </source>
</reference>
<dbReference type="OrthoDB" id="9798454at2"/>
<dbReference type="EMBL" id="WNZZ01000024">
    <property type="protein sequence ID" value="MUG25395.1"/>
    <property type="molecule type" value="Genomic_DNA"/>
</dbReference>